<proteinExistence type="predicted"/>
<keyword evidence="3" id="KW-1185">Reference proteome</keyword>
<feature type="chain" id="PRO_5001634809" evidence="1">
    <location>
        <begin position="19"/>
        <end position="128"/>
    </location>
</feature>
<reference evidence="3" key="1">
    <citation type="journal article" date="2014" name="Genome Announc.">
        <title>Draft genome sequence of Colletotrichum sublineola, a destructive pathogen of cultivated sorghum.</title>
        <authorList>
            <person name="Baroncelli R."/>
            <person name="Sanz-Martin J.M."/>
            <person name="Rech G.E."/>
            <person name="Sukno S.A."/>
            <person name="Thon M.R."/>
        </authorList>
    </citation>
    <scope>NUCLEOTIDE SEQUENCE [LARGE SCALE GENOMIC DNA]</scope>
    <source>
        <strain evidence="3">TX430BB</strain>
    </source>
</reference>
<dbReference type="OrthoDB" id="5238343at2759"/>
<dbReference type="eggNOG" id="ENOG502SZ6W">
    <property type="taxonomic scope" value="Eukaryota"/>
</dbReference>
<protein>
    <submittedName>
        <fullName evidence="2">Uncharacterized protein</fullName>
    </submittedName>
</protein>
<dbReference type="HOGENOM" id="CLU_160184_0_0_1"/>
<name>A0A066XEF8_COLSU</name>
<dbReference type="OMA" id="YPGSCCR"/>
<gene>
    <name evidence="2" type="ORF">CSUB01_01507</name>
</gene>
<sequence length="128" mass="13575">MKFSILLFVATAGIFASGSPLGSDALVEVREEGHELDTRQTASGCYYFASPTCCVPTVCMCAGSRIYYINRDAQNAGRHGCDPPWGYIGTGYPSYPGSCCRVSSDGAVEKTEDDGSVQVIEASPLAED</sequence>
<dbReference type="AlphaFoldDB" id="A0A066XEF8"/>
<dbReference type="EMBL" id="JMSE01000826">
    <property type="protein sequence ID" value="KDN67307.1"/>
    <property type="molecule type" value="Genomic_DNA"/>
</dbReference>
<organism evidence="2 3">
    <name type="scientific">Colletotrichum sublineola</name>
    <name type="common">Sorghum anthracnose fungus</name>
    <dbReference type="NCBI Taxonomy" id="1173701"/>
    <lineage>
        <taxon>Eukaryota</taxon>
        <taxon>Fungi</taxon>
        <taxon>Dikarya</taxon>
        <taxon>Ascomycota</taxon>
        <taxon>Pezizomycotina</taxon>
        <taxon>Sordariomycetes</taxon>
        <taxon>Hypocreomycetidae</taxon>
        <taxon>Glomerellales</taxon>
        <taxon>Glomerellaceae</taxon>
        <taxon>Colletotrichum</taxon>
        <taxon>Colletotrichum graminicola species complex</taxon>
    </lineage>
</organism>
<feature type="signal peptide" evidence="1">
    <location>
        <begin position="1"/>
        <end position="18"/>
    </location>
</feature>
<dbReference type="Proteomes" id="UP000027238">
    <property type="component" value="Unassembled WGS sequence"/>
</dbReference>
<keyword evidence="1" id="KW-0732">Signal</keyword>
<evidence type="ECO:0000313" key="2">
    <source>
        <dbReference type="EMBL" id="KDN67307.1"/>
    </source>
</evidence>
<comment type="caution">
    <text evidence="2">The sequence shown here is derived from an EMBL/GenBank/DDBJ whole genome shotgun (WGS) entry which is preliminary data.</text>
</comment>
<accession>A0A066XEF8</accession>
<evidence type="ECO:0000313" key="3">
    <source>
        <dbReference type="Proteomes" id="UP000027238"/>
    </source>
</evidence>
<evidence type="ECO:0000256" key="1">
    <source>
        <dbReference type="SAM" id="SignalP"/>
    </source>
</evidence>